<dbReference type="InterPro" id="IPR002577">
    <property type="entry name" value="HTH_HxlR"/>
</dbReference>
<dbReference type="InterPro" id="IPR036390">
    <property type="entry name" value="WH_DNA-bd_sf"/>
</dbReference>
<evidence type="ECO:0000256" key="2">
    <source>
        <dbReference type="ARBA" id="ARBA00023125"/>
    </source>
</evidence>
<comment type="caution">
    <text evidence="5">The sequence shown here is derived from an EMBL/GenBank/DDBJ whole genome shotgun (WGS) entry which is preliminary data.</text>
</comment>
<keyword evidence="3" id="KW-0804">Transcription</keyword>
<keyword evidence="2" id="KW-0238">DNA-binding</keyword>
<proteinExistence type="predicted"/>
<keyword evidence="1" id="KW-0805">Transcription regulation</keyword>
<dbReference type="SUPFAM" id="SSF46785">
    <property type="entry name" value="Winged helix' DNA-binding domain"/>
    <property type="match status" value="1"/>
</dbReference>
<gene>
    <name evidence="5" type="ORF">C5749_05150</name>
</gene>
<dbReference type="InterPro" id="IPR036388">
    <property type="entry name" value="WH-like_DNA-bd_sf"/>
</dbReference>
<sequence>MEIKVKEVPCEGHEYSNCDKHIAAVHDTMDVLSGKWKITIISLLGFGKRRYSEILKEVTGISGKMLSRELKDMEMNLLVKRTVISEQPISVVYELTDYCVDLLPVIHSLAEWGTKHRRCIVDQFKQERTEVSA</sequence>
<keyword evidence="6" id="KW-1185">Reference proteome</keyword>
<dbReference type="GO" id="GO:0003677">
    <property type="term" value="F:DNA binding"/>
    <property type="evidence" value="ECO:0007669"/>
    <property type="project" value="UniProtKB-KW"/>
</dbReference>
<evidence type="ECO:0000259" key="4">
    <source>
        <dbReference type="PROSITE" id="PS51118"/>
    </source>
</evidence>
<reference evidence="5 6" key="1">
    <citation type="submission" date="2018-02" db="EMBL/GenBank/DDBJ databases">
        <title>The draft genome of Sphingobacterium gobiense H7.</title>
        <authorList>
            <person name="Li L."/>
            <person name="Liu L."/>
            <person name="Zhang X."/>
            <person name="Wang T."/>
            <person name="Liang L."/>
        </authorList>
    </citation>
    <scope>NUCLEOTIDE SEQUENCE [LARGE SCALE GENOMIC DNA]</scope>
    <source>
        <strain evidence="5 6">ACCC 05757</strain>
    </source>
</reference>
<protein>
    <submittedName>
        <fullName evidence="5">Transcriptional regulator</fullName>
    </submittedName>
</protein>
<organism evidence="5 6">
    <name type="scientific">Sphingobacterium gobiense</name>
    <dbReference type="NCBI Taxonomy" id="1382456"/>
    <lineage>
        <taxon>Bacteria</taxon>
        <taxon>Pseudomonadati</taxon>
        <taxon>Bacteroidota</taxon>
        <taxon>Sphingobacteriia</taxon>
        <taxon>Sphingobacteriales</taxon>
        <taxon>Sphingobacteriaceae</taxon>
        <taxon>Sphingobacterium</taxon>
    </lineage>
</organism>
<accession>A0A2S9JTP7</accession>
<name>A0A2S9JTP7_9SPHI</name>
<dbReference type="OrthoDB" id="769662at2"/>
<evidence type="ECO:0000256" key="1">
    <source>
        <dbReference type="ARBA" id="ARBA00023015"/>
    </source>
</evidence>
<dbReference type="Pfam" id="PF01638">
    <property type="entry name" value="HxlR"/>
    <property type="match status" value="1"/>
</dbReference>
<dbReference type="RefSeq" id="WP_105723611.1">
    <property type="nucleotide sequence ID" value="NZ_PVBS01000001.1"/>
</dbReference>
<dbReference type="AlphaFoldDB" id="A0A2S9JTP7"/>
<dbReference type="PANTHER" id="PTHR33204:SF29">
    <property type="entry name" value="TRANSCRIPTIONAL REGULATOR"/>
    <property type="match status" value="1"/>
</dbReference>
<evidence type="ECO:0000313" key="5">
    <source>
        <dbReference type="EMBL" id="PRD56623.1"/>
    </source>
</evidence>
<evidence type="ECO:0000313" key="6">
    <source>
        <dbReference type="Proteomes" id="UP000238642"/>
    </source>
</evidence>
<dbReference type="EMBL" id="PVBS01000001">
    <property type="protein sequence ID" value="PRD56623.1"/>
    <property type="molecule type" value="Genomic_DNA"/>
</dbReference>
<evidence type="ECO:0000256" key="3">
    <source>
        <dbReference type="ARBA" id="ARBA00023163"/>
    </source>
</evidence>
<dbReference type="Gene3D" id="1.10.10.10">
    <property type="entry name" value="Winged helix-like DNA-binding domain superfamily/Winged helix DNA-binding domain"/>
    <property type="match status" value="1"/>
</dbReference>
<dbReference type="Proteomes" id="UP000238642">
    <property type="component" value="Unassembled WGS sequence"/>
</dbReference>
<dbReference type="PROSITE" id="PS51118">
    <property type="entry name" value="HTH_HXLR"/>
    <property type="match status" value="1"/>
</dbReference>
<feature type="domain" description="HTH hxlR-type" evidence="4">
    <location>
        <begin position="18"/>
        <end position="121"/>
    </location>
</feature>
<dbReference type="PANTHER" id="PTHR33204">
    <property type="entry name" value="TRANSCRIPTIONAL REGULATOR, MARR FAMILY"/>
    <property type="match status" value="1"/>
</dbReference>